<evidence type="ECO:0000256" key="5">
    <source>
        <dbReference type="PROSITE-ProRule" id="PRU01248"/>
    </source>
</evidence>
<keyword evidence="3 5" id="KW-0238">DNA-binding</keyword>
<dbReference type="CDD" id="cd00801">
    <property type="entry name" value="INT_P4_C"/>
    <property type="match status" value="1"/>
</dbReference>
<dbReference type="Pfam" id="PF00589">
    <property type="entry name" value="Phage_integrase"/>
    <property type="match status" value="1"/>
</dbReference>
<dbReference type="InterPro" id="IPR050808">
    <property type="entry name" value="Phage_Integrase"/>
</dbReference>
<dbReference type="InterPro" id="IPR053876">
    <property type="entry name" value="Phage_int_M"/>
</dbReference>
<evidence type="ECO:0000313" key="9">
    <source>
        <dbReference type="Proteomes" id="UP000317550"/>
    </source>
</evidence>
<dbReference type="InterPro" id="IPR025166">
    <property type="entry name" value="Integrase_DNA_bind_dom"/>
</dbReference>
<comment type="similarity">
    <text evidence="1">Belongs to the 'phage' integrase family.</text>
</comment>
<dbReference type="SUPFAM" id="SSF56349">
    <property type="entry name" value="DNA breaking-rejoining enzymes"/>
    <property type="match status" value="1"/>
</dbReference>
<dbReference type="Gene3D" id="3.30.160.390">
    <property type="entry name" value="Integrase, DNA-binding domain"/>
    <property type="match status" value="1"/>
</dbReference>
<dbReference type="OrthoDB" id="9803188at2"/>
<dbReference type="AlphaFoldDB" id="A0A516SAT8"/>
<evidence type="ECO:0000256" key="3">
    <source>
        <dbReference type="ARBA" id="ARBA00023125"/>
    </source>
</evidence>
<evidence type="ECO:0000256" key="2">
    <source>
        <dbReference type="ARBA" id="ARBA00022908"/>
    </source>
</evidence>
<proteinExistence type="inferred from homology"/>
<dbReference type="InterPro" id="IPR044068">
    <property type="entry name" value="CB"/>
</dbReference>
<dbReference type="InterPro" id="IPR013762">
    <property type="entry name" value="Integrase-like_cat_sf"/>
</dbReference>
<accession>A0A516SAT8</accession>
<feature type="domain" description="Core-binding (CB)" evidence="7">
    <location>
        <begin position="99"/>
        <end position="180"/>
    </location>
</feature>
<organism evidence="8 9">
    <name type="scientific">Chitinimonas arctica</name>
    <dbReference type="NCBI Taxonomy" id="2594795"/>
    <lineage>
        <taxon>Bacteria</taxon>
        <taxon>Pseudomonadati</taxon>
        <taxon>Pseudomonadota</taxon>
        <taxon>Betaproteobacteria</taxon>
        <taxon>Neisseriales</taxon>
        <taxon>Chitinibacteraceae</taxon>
        <taxon>Chitinimonas</taxon>
    </lineage>
</organism>
<feature type="domain" description="Tyr recombinase" evidence="6">
    <location>
        <begin position="203"/>
        <end position="381"/>
    </location>
</feature>
<reference evidence="9" key="1">
    <citation type="submission" date="2019-07" db="EMBL/GenBank/DDBJ databases">
        <title>Chitinimonas sp. nov., isolated from Ny-Alesund, arctica soil.</title>
        <authorList>
            <person name="Xu Q."/>
            <person name="Peng F."/>
        </authorList>
    </citation>
    <scope>NUCLEOTIDE SEQUENCE [LARGE SCALE GENOMIC DNA]</scope>
    <source>
        <strain evidence="9">R3-44</strain>
    </source>
</reference>
<dbReference type="Proteomes" id="UP000317550">
    <property type="component" value="Chromosome"/>
</dbReference>
<dbReference type="Pfam" id="PF22022">
    <property type="entry name" value="Phage_int_M"/>
    <property type="match status" value="1"/>
</dbReference>
<keyword evidence="4" id="KW-0233">DNA recombination</keyword>
<dbReference type="GO" id="GO:0003677">
    <property type="term" value="F:DNA binding"/>
    <property type="evidence" value="ECO:0007669"/>
    <property type="project" value="UniProtKB-UniRule"/>
</dbReference>
<dbReference type="KEGG" id="cari:FNU76_02230"/>
<keyword evidence="2" id="KW-0229">DNA integration</keyword>
<dbReference type="InterPro" id="IPR002104">
    <property type="entry name" value="Integrase_catalytic"/>
</dbReference>
<evidence type="ECO:0000256" key="4">
    <source>
        <dbReference type="ARBA" id="ARBA00023172"/>
    </source>
</evidence>
<name>A0A516SAT8_9NEIS</name>
<dbReference type="InterPro" id="IPR011010">
    <property type="entry name" value="DNA_brk_join_enz"/>
</dbReference>
<evidence type="ECO:0000313" key="8">
    <source>
        <dbReference type="EMBL" id="QDQ25262.1"/>
    </source>
</evidence>
<dbReference type="GO" id="GO:0006310">
    <property type="term" value="P:DNA recombination"/>
    <property type="evidence" value="ECO:0007669"/>
    <property type="project" value="UniProtKB-KW"/>
</dbReference>
<dbReference type="PROSITE" id="PS51898">
    <property type="entry name" value="TYR_RECOMBINASE"/>
    <property type="match status" value="1"/>
</dbReference>
<evidence type="ECO:0000256" key="1">
    <source>
        <dbReference type="ARBA" id="ARBA00008857"/>
    </source>
</evidence>
<evidence type="ECO:0000259" key="7">
    <source>
        <dbReference type="PROSITE" id="PS51900"/>
    </source>
</evidence>
<dbReference type="InterPro" id="IPR038488">
    <property type="entry name" value="Integrase_DNA-bd_sf"/>
</dbReference>
<dbReference type="PANTHER" id="PTHR30629">
    <property type="entry name" value="PROPHAGE INTEGRASE"/>
    <property type="match status" value="1"/>
</dbReference>
<dbReference type="PANTHER" id="PTHR30629:SF2">
    <property type="entry name" value="PROPHAGE INTEGRASE INTS-RELATED"/>
    <property type="match status" value="1"/>
</dbReference>
<dbReference type="Pfam" id="PF13356">
    <property type="entry name" value="Arm-DNA-bind_3"/>
    <property type="match status" value="1"/>
</dbReference>
<dbReference type="Gene3D" id="1.10.443.10">
    <property type="entry name" value="Intergrase catalytic core"/>
    <property type="match status" value="1"/>
</dbReference>
<dbReference type="GO" id="GO:0015074">
    <property type="term" value="P:DNA integration"/>
    <property type="evidence" value="ECO:0007669"/>
    <property type="project" value="UniProtKB-KW"/>
</dbReference>
<sequence>MPLTEMKCRNTKPEEKPIALQDGNGLYLEVRPSGKKVWLYRYWLTPKKAGRYTIGEYPAVSLVDARRERERVRGLVAQGINPTEARNQAKLIQRSDRSVTLRKVANDWITYSTPHWKPNTLRQVNTFLERDLLATYGALPIGEITSAHILTAIRKVEERGAKSIAVLVRQWAGGIFRHAIANLIVDIDPTYALRGSIRMPTVKHHAHLEAPDVGPFLVALDAYQGYGLTNIATNLLLLTLVRTTELRLAKWTEFDLEAAEWRIPVERMKMGRPHIVPLSRQAVEKLRMLHKFTGERNFLFPNMRRPNEGMTNTTILRVIECIGYKGKVTGHGFRGTGTTVLHENGFPEHVIERQLAHTERNQVKAAYNHAQYLPERREMLQWWADWIDAQRPMPNVVQVSAVETA</sequence>
<dbReference type="InterPro" id="IPR010998">
    <property type="entry name" value="Integrase_recombinase_N"/>
</dbReference>
<dbReference type="RefSeq" id="WP_143856187.1">
    <property type="nucleotide sequence ID" value="NZ_CP041730.1"/>
</dbReference>
<evidence type="ECO:0000259" key="6">
    <source>
        <dbReference type="PROSITE" id="PS51898"/>
    </source>
</evidence>
<keyword evidence="9" id="KW-1185">Reference proteome</keyword>
<dbReference type="EMBL" id="CP041730">
    <property type="protein sequence ID" value="QDQ25262.1"/>
    <property type="molecule type" value="Genomic_DNA"/>
</dbReference>
<dbReference type="Gene3D" id="1.10.150.130">
    <property type="match status" value="1"/>
</dbReference>
<gene>
    <name evidence="8" type="ORF">FNU76_02230</name>
</gene>
<dbReference type="PROSITE" id="PS51900">
    <property type="entry name" value="CB"/>
    <property type="match status" value="1"/>
</dbReference>
<protein>
    <submittedName>
        <fullName evidence="8">DUF4102 domain-containing protein</fullName>
    </submittedName>
</protein>